<organism evidence="2 3">
    <name type="scientific">Panthera leo</name>
    <name type="common">Lion</name>
    <dbReference type="NCBI Taxonomy" id="9689"/>
    <lineage>
        <taxon>Eukaryota</taxon>
        <taxon>Metazoa</taxon>
        <taxon>Chordata</taxon>
        <taxon>Craniata</taxon>
        <taxon>Vertebrata</taxon>
        <taxon>Euteleostomi</taxon>
        <taxon>Mammalia</taxon>
        <taxon>Eutheria</taxon>
        <taxon>Laurasiatheria</taxon>
        <taxon>Carnivora</taxon>
        <taxon>Feliformia</taxon>
        <taxon>Felidae</taxon>
        <taxon>Pantherinae</taxon>
        <taxon>Panthera</taxon>
    </lineage>
</organism>
<dbReference type="OMA" id="SPGHLWQ"/>
<keyword evidence="3" id="KW-1185">Reference proteome</keyword>
<name>A0A8C8X1U1_PANLE</name>
<evidence type="ECO:0000313" key="3">
    <source>
        <dbReference type="Proteomes" id="UP000694399"/>
    </source>
</evidence>
<proteinExistence type="predicted"/>
<reference evidence="2" key="1">
    <citation type="journal article" date="2019" name="bioRxiv">
        <title>Long live the king: chromosome-level assembly of the lion (Panthera leo) using linked-read, Hi-C, and long read data.</title>
        <authorList>
            <person name="Armstrong E.E."/>
            <person name="Taylor R.W."/>
            <person name="Miller D.E."/>
            <person name="Kaelin C."/>
            <person name="Barsh G."/>
            <person name="Hadly E.A."/>
            <person name="Petrov D."/>
        </authorList>
    </citation>
    <scope>NUCLEOTIDE SEQUENCE [LARGE SCALE GENOMIC DNA]</scope>
</reference>
<dbReference type="AlphaFoldDB" id="A0A8C8X1U1"/>
<sequence length="60" mass="6460">MISSTEKLPIQMSPGHLWQNIASLNVKVSDNAFPPKQTSPAGLGGHGDLAIQKHMNKKPL</sequence>
<protein>
    <submittedName>
        <fullName evidence="2">Uncharacterized protein</fullName>
    </submittedName>
</protein>
<reference evidence="2" key="2">
    <citation type="submission" date="2025-08" db="UniProtKB">
        <authorList>
            <consortium name="Ensembl"/>
        </authorList>
    </citation>
    <scope>IDENTIFICATION</scope>
</reference>
<dbReference type="Ensembl" id="ENSPLOT00000012744.1">
    <property type="protein sequence ID" value="ENSPLOP00000011521.1"/>
    <property type="gene ID" value="ENSPLOG00000008449.1"/>
</dbReference>
<feature type="region of interest" description="Disordered" evidence="1">
    <location>
        <begin position="32"/>
        <end position="60"/>
    </location>
</feature>
<evidence type="ECO:0000256" key="1">
    <source>
        <dbReference type="SAM" id="MobiDB-lite"/>
    </source>
</evidence>
<evidence type="ECO:0000313" key="2">
    <source>
        <dbReference type="Ensembl" id="ENSPLOP00000011521.1"/>
    </source>
</evidence>
<accession>A0A8C8X1U1</accession>
<reference evidence="2" key="3">
    <citation type="submission" date="2025-09" db="UniProtKB">
        <authorList>
            <consortium name="Ensembl"/>
        </authorList>
    </citation>
    <scope>IDENTIFICATION</scope>
</reference>
<dbReference type="Proteomes" id="UP000694399">
    <property type="component" value="Chromosome B2"/>
</dbReference>